<comment type="catalytic activity">
    <reaction evidence="7">
        <text>a 2'-deoxycytidine in DNA + S-adenosyl-L-methionine = an N(4)-methyl-2'-deoxycytidine in DNA + S-adenosyl-L-homocysteine + H(+)</text>
        <dbReference type="Rhea" id="RHEA:16857"/>
        <dbReference type="Rhea" id="RHEA-COMP:11369"/>
        <dbReference type="Rhea" id="RHEA-COMP:13674"/>
        <dbReference type="ChEBI" id="CHEBI:15378"/>
        <dbReference type="ChEBI" id="CHEBI:57856"/>
        <dbReference type="ChEBI" id="CHEBI:59789"/>
        <dbReference type="ChEBI" id="CHEBI:85452"/>
        <dbReference type="ChEBI" id="CHEBI:137933"/>
        <dbReference type="EC" id="2.1.1.113"/>
    </reaction>
</comment>
<proteinExistence type="inferred from homology"/>
<evidence type="ECO:0000313" key="21">
    <source>
        <dbReference type="EMBL" id="HAE2969721.1"/>
    </source>
</evidence>
<dbReference type="EMBL" id="AAMADO010000030">
    <property type="protein sequence ID" value="EDF2258628.1"/>
    <property type="molecule type" value="Genomic_DNA"/>
</dbReference>
<feature type="domain" description="DNA methylase N-4/N-6" evidence="9">
    <location>
        <begin position="31"/>
        <end position="270"/>
    </location>
</feature>
<evidence type="ECO:0000256" key="3">
    <source>
        <dbReference type="ARBA" id="ARBA00022679"/>
    </source>
</evidence>
<keyword evidence="6" id="KW-0238">DNA-binding</keyword>
<protein>
    <recommendedName>
        <fullName evidence="8">Methyltransferase</fullName>
        <ecNumber evidence="8">2.1.1.-</ecNumber>
    </recommendedName>
</protein>
<evidence type="ECO:0000313" key="18">
    <source>
        <dbReference type="EMBL" id="HAB5054516.1"/>
    </source>
</evidence>
<evidence type="ECO:0000313" key="10">
    <source>
        <dbReference type="EMBL" id="EBY6651185.1"/>
    </source>
</evidence>
<dbReference type="EMBL" id="AAHOJO010000039">
    <property type="protein sequence ID" value="EBY6651185.1"/>
    <property type="molecule type" value="Genomic_DNA"/>
</dbReference>
<dbReference type="EC" id="2.1.1.-" evidence="8"/>
<evidence type="ECO:0000256" key="4">
    <source>
        <dbReference type="ARBA" id="ARBA00022691"/>
    </source>
</evidence>
<dbReference type="EMBL" id="DAAGYI010000023">
    <property type="protein sequence ID" value="HAB5054516.1"/>
    <property type="molecule type" value="Genomic_DNA"/>
</dbReference>
<evidence type="ECO:0000313" key="15">
    <source>
        <dbReference type="EMBL" id="EDF2258628.1"/>
    </source>
</evidence>
<evidence type="ECO:0000313" key="11">
    <source>
        <dbReference type="EMBL" id="ECA6457232.1"/>
    </source>
</evidence>
<dbReference type="EMBL" id="AAMADG010000033">
    <property type="protein sequence ID" value="EDF2218532.1"/>
    <property type="molecule type" value="Genomic_DNA"/>
</dbReference>
<sequence>MKQEVKEKKQTIELINDDCLIALKMLQSDSIDLIVTSPPYADQRKKTYGGVSADKYVEWFTPIAKELLRVTKSSGSFVLNIKERAINGERHTYVIELILMMRKLGWLWTEEYIWHKKNSYPGKWPNRFRDSWERCIHFTKSKKFNMYQEEVMVPMGDWKNSRLKNMSDTDKKRDESKVGSGFGKKIENWVTRDLAYPTNVLHMATECGNRSHSAAFPESLPEWFIKLFTTEGDTVLDPFSGSGTTLKVAKAMKRNAVGIEILDEYCEITANRVGLKKSSQKKYRYTND</sequence>
<evidence type="ECO:0000313" key="16">
    <source>
        <dbReference type="EMBL" id="EDF2285352.1"/>
    </source>
</evidence>
<dbReference type="Gene3D" id="3.40.50.150">
    <property type="entry name" value="Vaccinia Virus protein VP39"/>
    <property type="match status" value="1"/>
</dbReference>
<evidence type="ECO:0000313" key="20">
    <source>
        <dbReference type="EMBL" id="HAB6198953.1"/>
    </source>
</evidence>
<organism evidence="21">
    <name type="scientific">Salmonella enteritidis</name>
    <dbReference type="NCBI Taxonomy" id="149539"/>
    <lineage>
        <taxon>Bacteria</taxon>
        <taxon>Pseudomonadati</taxon>
        <taxon>Pseudomonadota</taxon>
        <taxon>Gammaproteobacteria</taxon>
        <taxon>Enterobacterales</taxon>
        <taxon>Enterobacteriaceae</taxon>
        <taxon>Salmonella</taxon>
    </lineage>
</organism>
<evidence type="ECO:0000313" key="14">
    <source>
        <dbReference type="EMBL" id="EDF2218532.1"/>
    </source>
</evidence>
<dbReference type="EMBL" id="DAARLV010000089">
    <property type="protein sequence ID" value="HAE2969721.1"/>
    <property type="molecule type" value="Genomic_DNA"/>
</dbReference>
<keyword evidence="4" id="KW-0949">S-adenosyl-L-methionine</keyword>
<keyword evidence="5" id="KW-0680">Restriction system</keyword>
<dbReference type="GO" id="GO:0008170">
    <property type="term" value="F:N-methyltransferase activity"/>
    <property type="evidence" value="ECO:0007669"/>
    <property type="project" value="InterPro"/>
</dbReference>
<reference evidence="13" key="3">
    <citation type="submission" date="2018-07" db="EMBL/GenBank/DDBJ databases">
        <authorList>
            <person name="Ashton P.M."/>
            <person name="Dallman T."/>
            <person name="Nair S."/>
            <person name="De Pinna E."/>
            <person name="Peters T."/>
            <person name="Grant K."/>
        </authorList>
    </citation>
    <scope>NUCLEOTIDE SEQUENCE</scope>
    <source>
        <strain evidence="16">106555</strain>
        <strain evidence="13">149231</strain>
        <strain evidence="15">173567</strain>
        <strain evidence="14">268653</strain>
        <strain evidence="10">573632</strain>
        <strain evidence="11">574294</strain>
        <strain evidence="12">776634</strain>
    </source>
</reference>
<dbReference type="GO" id="GO:0032259">
    <property type="term" value="P:methylation"/>
    <property type="evidence" value="ECO:0007669"/>
    <property type="project" value="UniProtKB-KW"/>
</dbReference>
<dbReference type="PROSITE" id="PS00093">
    <property type="entry name" value="N4_MTASE"/>
    <property type="match status" value="1"/>
</dbReference>
<dbReference type="GO" id="GO:0015667">
    <property type="term" value="F:site-specific DNA-methyltransferase (cytosine-N4-specific) activity"/>
    <property type="evidence" value="ECO:0007669"/>
    <property type="project" value="UniProtKB-EC"/>
</dbReference>
<dbReference type="InterPro" id="IPR017985">
    <property type="entry name" value="MeTrfase_CN4_CS"/>
</dbReference>
<dbReference type="Pfam" id="PF01555">
    <property type="entry name" value="N6_N4_Mtase"/>
    <property type="match status" value="1"/>
</dbReference>
<reference evidence="21" key="2">
    <citation type="submission" date="2018-07" db="EMBL/GenBank/DDBJ databases">
        <authorList>
            <consortium name="NCBI Pathogen Detection Project"/>
        </authorList>
    </citation>
    <scope>NUCLEOTIDE SEQUENCE</scope>
    <source>
        <strain evidence="21">Salmonella enterica</strain>
    </source>
</reference>
<dbReference type="EMBL" id="AAMADX010000036">
    <property type="protein sequence ID" value="EDF2285352.1"/>
    <property type="molecule type" value="Genomic_DNA"/>
</dbReference>
<accession>A0A3V1SMX2</accession>
<evidence type="ECO:0000313" key="12">
    <source>
        <dbReference type="EMBL" id="ECH1326899.1"/>
    </source>
</evidence>
<dbReference type="AlphaFoldDB" id="A0A3V1SMX2"/>
<gene>
    <name evidence="13" type="ORF">A3S59_22425</name>
    <name evidence="14" type="ORF">BZ742_23000</name>
    <name evidence="15" type="ORF">BZ751_23065</name>
    <name evidence="16" type="ORF">BZ759_22965</name>
    <name evidence="10" type="ORF">D5A37_23940</name>
    <name evidence="11" type="ORF">ENE83_23525</name>
    <name evidence="12" type="ORF">FPF90_22585</name>
    <name evidence="21" type="ORF">G3414_004596</name>
    <name evidence="18" type="ORF">GB117_23165</name>
    <name evidence="19" type="ORF">GB222_23140</name>
    <name evidence="20" type="ORF">GB605_23080</name>
    <name evidence="17" type="ORF">GBY43_23060</name>
</gene>
<dbReference type="EMBL" id="AAIQQB010000028">
    <property type="protein sequence ID" value="ECH1326899.1"/>
    <property type="molecule type" value="Genomic_DNA"/>
</dbReference>
<evidence type="ECO:0000313" key="19">
    <source>
        <dbReference type="EMBL" id="HAB5731661.1"/>
    </source>
</evidence>
<dbReference type="EMBL" id="DAAHHT010000023">
    <property type="protein sequence ID" value="HAB6198953.1"/>
    <property type="molecule type" value="Genomic_DNA"/>
</dbReference>
<evidence type="ECO:0000256" key="7">
    <source>
        <dbReference type="ARBA" id="ARBA00049120"/>
    </source>
</evidence>
<evidence type="ECO:0000256" key="8">
    <source>
        <dbReference type="RuleBase" id="RU362026"/>
    </source>
</evidence>
<evidence type="ECO:0000256" key="6">
    <source>
        <dbReference type="ARBA" id="ARBA00023125"/>
    </source>
</evidence>
<dbReference type="InterPro" id="IPR002941">
    <property type="entry name" value="DNA_methylase_N4/N6"/>
</dbReference>
<dbReference type="EMBL" id="DAAHDZ010000021">
    <property type="protein sequence ID" value="HAB5731661.1"/>
    <property type="molecule type" value="Genomic_DNA"/>
</dbReference>
<evidence type="ECO:0000259" key="9">
    <source>
        <dbReference type="Pfam" id="PF01555"/>
    </source>
</evidence>
<dbReference type="PRINTS" id="PR00508">
    <property type="entry name" value="S21N4MTFRASE"/>
</dbReference>
<keyword evidence="2 21" id="KW-0489">Methyltransferase</keyword>
<dbReference type="RefSeq" id="WP_049162637.1">
    <property type="nucleotide sequence ID" value="NZ_CBDGWC010000083.1"/>
</dbReference>
<dbReference type="SUPFAM" id="SSF53335">
    <property type="entry name" value="S-adenosyl-L-methionine-dependent methyltransferases"/>
    <property type="match status" value="1"/>
</dbReference>
<keyword evidence="3 21" id="KW-0808">Transferase</keyword>
<dbReference type="EMBL" id="AAHVAH010000034">
    <property type="protein sequence ID" value="ECA6457232.1"/>
    <property type="molecule type" value="Genomic_DNA"/>
</dbReference>
<name>A0A3V1SMX2_SALEN</name>
<evidence type="ECO:0000313" key="17">
    <source>
        <dbReference type="EMBL" id="HAB4610014.1"/>
    </source>
</evidence>
<dbReference type="GO" id="GO:0003677">
    <property type="term" value="F:DNA binding"/>
    <property type="evidence" value="ECO:0007669"/>
    <property type="project" value="UniProtKB-KW"/>
</dbReference>
<dbReference type="GO" id="GO:0009307">
    <property type="term" value="P:DNA restriction-modification system"/>
    <property type="evidence" value="ECO:0007669"/>
    <property type="project" value="UniProtKB-KW"/>
</dbReference>
<comment type="caution">
    <text evidence="21">The sequence shown here is derived from an EMBL/GenBank/DDBJ whole genome shotgun (WGS) entry which is preliminary data.</text>
</comment>
<evidence type="ECO:0000313" key="13">
    <source>
        <dbReference type="EMBL" id="EDA7028095.1"/>
    </source>
</evidence>
<evidence type="ECO:0000256" key="2">
    <source>
        <dbReference type="ARBA" id="ARBA00022603"/>
    </source>
</evidence>
<dbReference type="InterPro" id="IPR001091">
    <property type="entry name" value="RM_Methyltransferase"/>
</dbReference>
<reference evidence="21" key="1">
    <citation type="journal article" date="2018" name="Genome Biol.">
        <title>SKESA: strategic k-mer extension for scrupulous assemblies.</title>
        <authorList>
            <person name="Souvorov A."/>
            <person name="Agarwala R."/>
            <person name="Lipman D.J."/>
        </authorList>
    </citation>
    <scope>NUCLEOTIDE SEQUENCE</scope>
    <source>
        <strain evidence="21">Salmonella enterica</strain>
    </source>
</reference>
<comment type="similarity">
    <text evidence="1">Belongs to the N(4)/N(6)-methyltransferase family. N(4) subfamily.</text>
</comment>
<evidence type="ECO:0000256" key="5">
    <source>
        <dbReference type="ARBA" id="ARBA00022747"/>
    </source>
</evidence>
<evidence type="ECO:0000256" key="1">
    <source>
        <dbReference type="ARBA" id="ARBA00010203"/>
    </source>
</evidence>
<dbReference type="InterPro" id="IPR029063">
    <property type="entry name" value="SAM-dependent_MTases_sf"/>
</dbReference>
<dbReference type="EMBL" id="AALKYM010000074">
    <property type="protein sequence ID" value="EDA7028095.1"/>
    <property type="molecule type" value="Genomic_DNA"/>
</dbReference>
<dbReference type="EMBL" id="DAAGUM010000025">
    <property type="protein sequence ID" value="HAB4610014.1"/>
    <property type="molecule type" value="Genomic_DNA"/>
</dbReference>